<dbReference type="AlphaFoldDB" id="A0A499UYR5"/>
<evidence type="ECO:0000313" key="2">
    <source>
        <dbReference type="EMBL" id="BBJ45198.1"/>
    </source>
</evidence>
<gene>
    <name evidence="2" type="ORF">SSPO_079160</name>
</gene>
<dbReference type="Proteomes" id="UP000463951">
    <property type="component" value="Chromosome"/>
</dbReference>
<feature type="region of interest" description="Disordered" evidence="1">
    <location>
        <begin position="34"/>
        <end position="144"/>
    </location>
</feature>
<accession>A0A499UYR5</accession>
<protein>
    <submittedName>
        <fullName evidence="2">Uncharacterized protein</fullName>
    </submittedName>
</protein>
<name>A0A499UYR5_9ACTN</name>
<evidence type="ECO:0000313" key="3">
    <source>
        <dbReference type="Proteomes" id="UP000463951"/>
    </source>
</evidence>
<reference evidence="2 3" key="1">
    <citation type="journal article" date="2020" name="Int. J. Syst. Evol. Microbiol.">
        <title>Reclassification of Streptomyces castelarensis and Streptomyces sporoclivatus as later heterotypic synonyms of Streptomyces antimycoticus.</title>
        <authorList>
            <person name="Komaki H."/>
            <person name="Tamura T."/>
        </authorList>
    </citation>
    <scope>NUCLEOTIDE SEQUENCE [LARGE SCALE GENOMIC DNA]</scope>
    <source>
        <strain evidence="2 3">NBRC 100767</strain>
    </source>
</reference>
<organism evidence="2 3">
    <name type="scientific">Streptomyces antimycoticus</name>
    <dbReference type="NCBI Taxonomy" id="68175"/>
    <lineage>
        <taxon>Bacteria</taxon>
        <taxon>Bacillati</taxon>
        <taxon>Actinomycetota</taxon>
        <taxon>Actinomycetes</taxon>
        <taxon>Kitasatosporales</taxon>
        <taxon>Streptomycetaceae</taxon>
        <taxon>Streptomyces</taxon>
        <taxon>Streptomyces violaceusniger group</taxon>
    </lineage>
</organism>
<proteinExistence type="predicted"/>
<evidence type="ECO:0000256" key="1">
    <source>
        <dbReference type="SAM" id="MobiDB-lite"/>
    </source>
</evidence>
<sequence>MPRLRLQTRVKRTVGAKKAAETGLALIDISTGAIEPNLSKSGPGPGSARSSAATTTGLLRIADASCTMANRAPTTDTGSTDPSDNSANTRRSHRVTQIPAPTGPDLTGSATALTLRSLREQRAGTATLDPRARPARVSLRRLRG</sequence>
<feature type="compositionally biased region" description="Low complexity" evidence="1">
    <location>
        <begin position="73"/>
        <end position="84"/>
    </location>
</feature>
<feature type="compositionally biased region" description="Low complexity" evidence="1">
    <location>
        <begin position="46"/>
        <end position="57"/>
    </location>
</feature>
<dbReference type="EMBL" id="AP019620">
    <property type="protein sequence ID" value="BBJ45198.1"/>
    <property type="molecule type" value="Genomic_DNA"/>
</dbReference>